<evidence type="ECO:0000259" key="2">
    <source>
        <dbReference type="PROSITE" id="PS51833"/>
    </source>
</evidence>
<organism evidence="3 4">
    <name type="scientific">Legionella lytica</name>
    <dbReference type="NCBI Taxonomy" id="96232"/>
    <lineage>
        <taxon>Bacteria</taxon>
        <taxon>Pseudomonadati</taxon>
        <taxon>Pseudomonadota</taxon>
        <taxon>Gammaproteobacteria</taxon>
        <taxon>Legionellales</taxon>
        <taxon>Legionellaceae</taxon>
        <taxon>Legionella</taxon>
    </lineage>
</organism>
<dbReference type="Gene3D" id="1.10.3210.10">
    <property type="entry name" value="Hypothetical protein af1432"/>
    <property type="match status" value="1"/>
</dbReference>
<name>A0ABW8D7D1_9GAMM</name>
<dbReference type="InterPro" id="IPR052340">
    <property type="entry name" value="RNase_Y/CdgJ"/>
</dbReference>
<dbReference type="PIRSF" id="PIRSF003180">
    <property type="entry name" value="DiGMPpdiest_YuxH"/>
    <property type="match status" value="1"/>
</dbReference>
<dbReference type="EMBL" id="JBGORX010000002">
    <property type="protein sequence ID" value="MFJ1268613.1"/>
    <property type="molecule type" value="Genomic_DNA"/>
</dbReference>
<dbReference type="SUPFAM" id="SSF109604">
    <property type="entry name" value="HD-domain/PDEase-like"/>
    <property type="match status" value="1"/>
</dbReference>
<dbReference type="InterPro" id="IPR001633">
    <property type="entry name" value="EAL_dom"/>
</dbReference>
<dbReference type="Proteomes" id="UP001615550">
    <property type="component" value="Unassembled WGS sequence"/>
</dbReference>
<evidence type="ECO:0000313" key="3">
    <source>
        <dbReference type="EMBL" id="MFJ1268613.1"/>
    </source>
</evidence>
<feature type="domain" description="HDOD" evidence="2">
    <location>
        <begin position="209"/>
        <end position="395"/>
    </location>
</feature>
<dbReference type="Gene3D" id="3.20.20.450">
    <property type="entry name" value="EAL domain"/>
    <property type="match status" value="1"/>
</dbReference>
<evidence type="ECO:0000259" key="1">
    <source>
        <dbReference type="PROSITE" id="PS50883"/>
    </source>
</evidence>
<dbReference type="PROSITE" id="PS50883">
    <property type="entry name" value="EAL"/>
    <property type="match status" value="1"/>
</dbReference>
<evidence type="ECO:0000313" key="4">
    <source>
        <dbReference type="Proteomes" id="UP001615550"/>
    </source>
</evidence>
<dbReference type="InterPro" id="IPR013976">
    <property type="entry name" value="HDOD"/>
</dbReference>
<dbReference type="Pfam" id="PF08668">
    <property type="entry name" value="HDOD"/>
    <property type="match status" value="1"/>
</dbReference>
<feature type="domain" description="EAL" evidence="1">
    <location>
        <begin position="1"/>
        <end position="215"/>
    </location>
</feature>
<dbReference type="SMART" id="SM00052">
    <property type="entry name" value="EAL"/>
    <property type="match status" value="1"/>
</dbReference>
<dbReference type="RefSeq" id="WP_400187456.1">
    <property type="nucleotide sequence ID" value="NZ_JBGORX010000002.1"/>
</dbReference>
<dbReference type="PROSITE" id="PS51833">
    <property type="entry name" value="HDOD"/>
    <property type="match status" value="1"/>
</dbReference>
<comment type="caution">
    <text evidence="3">The sequence shown here is derived from an EMBL/GenBank/DDBJ whole genome shotgun (WGS) entry which is preliminary data.</text>
</comment>
<dbReference type="PANTHER" id="PTHR33525">
    <property type="match status" value="1"/>
</dbReference>
<reference evidence="3 4" key="1">
    <citation type="submission" date="2024-08" db="EMBL/GenBank/DDBJ databases">
        <title>Draft Genome Sequence of Legionella lytica strain DSB2004, Isolated From a Fire Sprinkler System.</title>
        <authorList>
            <person name="Everhart A.D."/>
            <person name="Kidane D.T."/>
            <person name="Farone A.L."/>
            <person name="Farone M.B."/>
        </authorList>
    </citation>
    <scope>NUCLEOTIDE SEQUENCE [LARGE SCALE GENOMIC DNA]</scope>
    <source>
        <strain evidence="3 4">DSB2004</strain>
    </source>
</reference>
<accession>A0ABW8D7D1</accession>
<dbReference type="InterPro" id="IPR035919">
    <property type="entry name" value="EAL_sf"/>
</dbReference>
<dbReference type="PANTHER" id="PTHR33525:SF4">
    <property type="entry name" value="CYCLIC DI-GMP PHOSPHODIESTERASE CDGJ"/>
    <property type="match status" value="1"/>
</dbReference>
<keyword evidence="4" id="KW-1185">Reference proteome</keyword>
<protein>
    <submittedName>
        <fullName evidence="3">EAL and HDOD domain-containing protein</fullName>
    </submittedName>
</protein>
<dbReference type="InterPro" id="IPR014408">
    <property type="entry name" value="dGMP_Pdiesterase_EAL/HD-GYP"/>
</dbReference>
<dbReference type="Pfam" id="PF00563">
    <property type="entry name" value="EAL"/>
    <property type="match status" value="1"/>
</dbReference>
<sequence>MCDKLNLQLPTLLARQGIYTREGSVYAYELLYRNPGFANADLGSGELGDKATSLVITQLFASMDIDTIIGDKLAYINFTHNHLVQKVPTLLPKERIVIEVLESVIVDKPLIDSLTSLRKQGYCIALDDFIPSEKNSILIALADIIKIDVLNLSKRQIAQQLRLLKHFKGKLLAEKIESHSQFKDCVDLGFDYFQGFFLNKPRPLKGHHITENKAHLLRVLAELNNEDIPLERVEEYILHIPKLSYRLLRLANSAAAYNGRKIDLLIDALKRLGLDQVRNWLRLFLLANQNDLMSDLVEQTLIRAKMCECLAKLSPDHVNPHQAFTMGIFSSLDAFLNEPMASILSKIQLSEALNEALLYQRGQLGELLKDTISYEKGDFSQLEDKSYGNNNLINAYFESIEYARSIMRLTSQ</sequence>
<gene>
    <name evidence="3" type="ORF">ACD661_08620</name>
</gene>
<dbReference type="SUPFAM" id="SSF141868">
    <property type="entry name" value="EAL domain-like"/>
    <property type="match status" value="1"/>
</dbReference>
<proteinExistence type="predicted"/>